<dbReference type="InParanoid" id="W3XEV6"/>
<dbReference type="InterPro" id="IPR001128">
    <property type="entry name" value="Cyt_P450"/>
</dbReference>
<evidence type="ECO:0000256" key="4">
    <source>
        <dbReference type="ARBA" id="ARBA00023004"/>
    </source>
</evidence>
<feature type="binding site" description="axial binding residue" evidence="5">
    <location>
        <position position="450"/>
    </location>
    <ligand>
        <name>heme</name>
        <dbReference type="ChEBI" id="CHEBI:30413"/>
    </ligand>
    <ligandPart>
        <name>Fe</name>
        <dbReference type="ChEBI" id="CHEBI:18248"/>
    </ligandPart>
</feature>
<evidence type="ECO:0000256" key="5">
    <source>
        <dbReference type="PIRSR" id="PIRSR602401-1"/>
    </source>
</evidence>
<keyword evidence="4 5" id="KW-0408">Iron</keyword>
<dbReference type="CDD" id="cd11060">
    <property type="entry name" value="CYP57A1-like"/>
    <property type="match status" value="1"/>
</dbReference>
<keyword evidence="6" id="KW-0503">Monooxygenase</keyword>
<evidence type="ECO:0000256" key="2">
    <source>
        <dbReference type="ARBA" id="ARBA00022617"/>
    </source>
</evidence>
<dbReference type="GO" id="GO:0020037">
    <property type="term" value="F:heme binding"/>
    <property type="evidence" value="ECO:0007669"/>
    <property type="project" value="InterPro"/>
</dbReference>
<comment type="cofactor">
    <cofactor evidence="1 5">
        <name>heme</name>
        <dbReference type="ChEBI" id="CHEBI:30413"/>
    </cofactor>
</comment>
<dbReference type="GO" id="GO:0004497">
    <property type="term" value="F:monooxygenase activity"/>
    <property type="evidence" value="ECO:0007669"/>
    <property type="project" value="UniProtKB-KW"/>
</dbReference>
<dbReference type="EMBL" id="KI912110">
    <property type="protein sequence ID" value="ETS84549.1"/>
    <property type="molecule type" value="Genomic_DNA"/>
</dbReference>
<proteinExistence type="inferred from homology"/>
<dbReference type="AlphaFoldDB" id="W3XEV6"/>
<dbReference type="KEGG" id="pfy:PFICI_02574"/>
<dbReference type="SUPFAM" id="SSF48264">
    <property type="entry name" value="Cytochrome P450"/>
    <property type="match status" value="1"/>
</dbReference>
<keyword evidence="3 5" id="KW-0479">Metal-binding</keyword>
<sequence length="508" mass="58026">MSLQLLLLPVVGIIIFNLLRALITPLRSVGGPFLARFTDLWYAWRVRVGRFEFENLELHKKYGTIVRYGPNRFSFNDPEALKIIYGPGSQFRKSDWYSAHNVPKPEAYERWSMFSTTDPKQHSEQRKPFTNAYSMTSLVSFEPYVDDCANIFEQRLTEVAGTPVPIDFGHWLQCYAFDVIGDITFGERFGFLDSGRDIGGVMAALDGFFGYASTVGVFPSLHPYLFKLQGLLAGKEGTGFNYVNNFTQSQINKFRDDPKRAEVASLQDEGSMETLLAKFFKRNQEDPNRFTSYHVFIGSGQNVGAGSDTTAISLSATFYYLLKNPSTLQKLREEIMTKEEQGQLSEQPTFKETLNMPYLQAVIKESLRLHPATGLPLERVVPEGGATISGRFFPAGTIVGVNTWVEHRNPKIWGDDASEFKPERWLIDDAEKLSFMNRHWIPFGVGSRVCIGKNISLLEMQKLIPRVIRKFDLEIDGPRDKTWKTINRWFVKPQDFKVQVVLREKQTR</sequence>
<dbReference type="OrthoDB" id="3934656at2759"/>
<reference evidence="8" key="1">
    <citation type="journal article" date="2015" name="BMC Genomics">
        <title>Genomic and transcriptomic analysis of the endophytic fungus Pestalotiopsis fici reveals its lifestyle and high potential for synthesis of natural products.</title>
        <authorList>
            <person name="Wang X."/>
            <person name="Zhang X."/>
            <person name="Liu L."/>
            <person name="Xiang M."/>
            <person name="Wang W."/>
            <person name="Sun X."/>
            <person name="Che Y."/>
            <person name="Guo L."/>
            <person name="Liu G."/>
            <person name="Guo L."/>
            <person name="Wang C."/>
            <person name="Yin W.B."/>
            <person name="Stadler M."/>
            <person name="Zhang X."/>
            <person name="Liu X."/>
        </authorList>
    </citation>
    <scope>NUCLEOTIDE SEQUENCE [LARGE SCALE GENOMIC DNA]</scope>
    <source>
        <strain evidence="8">W106-1 / CGMCC3.15140</strain>
    </source>
</reference>
<evidence type="ECO:0000256" key="1">
    <source>
        <dbReference type="ARBA" id="ARBA00001971"/>
    </source>
</evidence>
<evidence type="ECO:0000256" key="6">
    <source>
        <dbReference type="RuleBase" id="RU000461"/>
    </source>
</evidence>
<accession>W3XEV6</accession>
<protein>
    <recommendedName>
        <fullName evidence="9">Pisatin demethylase</fullName>
    </recommendedName>
</protein>
<gene>
    <name evidence="7" type="ORF">PFICI_02574</name>
</gene>
<evidence type="ECO:0008006" key="9">
    <source>
        <dbReference type="Google" id="ProtNLM"/>
    </source>
</evidence>
<dbReference type="FunFam" id="1.10.630.10:FF:000050">
    <property type="entry name" value="Cytochrome P450 monooxygenase"/>
    <property type="match status" value="1"/>
</dbReference>
<dbReference type="Proteomes" id="UP000030651">
    <property type="component" value="Unassembled WGS sequence"/>
</dbReference>
<dbReference type="GO" id="GO:0005506">
    <property type="term" value="F:iron ion binding"/>
    <property type="evidence" value="ECO:0007669"/>
    <property type="project" value="InterPro"/>
</dbReference>
<dbReference type="InterPro" id="IPR050121">
    <property type="entry name" value="Cytochrome_P450_monoxygenase"/>
</dbReference>
<dbReference type="PROSITE" id="PS00086">
    <property type="entry name" value="CYTOCHROME_P450"/>
    <property type="match status" value="1"/>
</dbReference>
<evidence type="ECO:0000313" key="8">
    <source>
        <dbReference type="Proteomes" id="UP000030651"/>
    </source>
</evidence>
<dbReference type="Gene3D" id="1.10.630.10">
    <property type="entry name" value="Cytochrome P450"/>
    <property type="match status" value="1"/>
</dbReference>
<comment type="similarity">
    <text evidence="6">Belongs to the cytochrome P450 family.</text>
</comment>
<dbReference type="OMA" id="DDCANIF"/>
<dbReference type="PRINTS" id="PR00463">
    <property type="entry name" value="EP450I"/>
</dbReference>
<dbReference type="eggNOG" id="KOG0158">
    <property type="taxonomic scope" value="Eukaryota"/>
</dbReference>
<keyword evidence="8" id="KW-1185">Reference proteome</keyword>
<keyword evidence="2 5" id="KW-0349">Heme</keyword>
<dbReference type="InterPro" id="IPR036396">
    <property type="entry name" value="Cyt_P450_sf"/>
</dbReference>
<dbReference type="GeneID" id="19267587"/>
<keyword evidence="6" id="KW-0560">Oxidoreductase</keyword>
<organism evidence="7 8">
    <name type="scientific">Pestalotiopsis fici (strain W106-1 / CGMCC3.15140)</name>
    <dbReference type="NCBI Taxonomy" id="1229662"/>
    <lineage>
        <taxon>Eukaryota</taxon>
        <taxon>Fungi</taxon>
        <taxon>Dikarya</taxon>
        <taxon>Ascomycota</taxon>
        <taxon>Pezizomycotina</taxon>
        <taxon>Sordariomycetes</taxon>
        <taxon>Xylariomycetidae</taxon>
        <taxon>Amphisphaeriales</taxon>
        <taxon>Sporocadaceae</taxon>
        <taxon>Pestalotiopsis</taxon>
    </lineage>
</organism>
<name>W3XEV6_PESFW</name>
<dbReference type="PANTHER" id="PTHR24305:SF190">
    <property type="entry name" value="P450, PUTATIVE (EUROFUNG)-RELATED"/>
    <property type="match status" value="1"/>
</dbReference>
<dbReference type="Pfam" id="PF00067">
    <property type="entry name" value="p450"/>
    <property type="match status" value="1"/>
</dbReference>
<dbReference type="PRINTS" id="PR00385">
    <property type="entry name" value="P450"/>
</dbReference>
<dbReference type="InterPro" id="IPR017972">
    <property type="entry name" value="Cyt_P450_CS"/>
</dbReference>
<dbReference type="GO" id="GO:0016705">
    <property type="term" value="F:oxidoreductase activity, acting on paired donors, with incorporation or reduction of molecular oxygen"/>
    <property type="evidence" value="ECO:0007669"/>
    <property type="project" value="InterPro"/>
</dbReference>
<evidence type="ECO:0000313" key="7">
    <source>
        <dbReference type="EMBL" id="ETS84549.1"/>
    </source>
</evidence>
<dbReference type="RefSeq" id="XP_007829346.1">
    <property type="nucleotide sequence ID" value="XM_007831155.1"/>
</dbReference>
<dbReference type="PANTHER" id="PTHR24305">
    <property type="entry name" value="CYTOCHROME P450"/>
    <property type="match status" value="1"/>
</dbReference>
<dbReference type="HOGENOM" id="CLU_001570_14_0_1"/>
<dbReference type="InterPro" id="IPR002401">
    <property type="entry name" value="Cyt_P450_E_grp-I"/>
</dbReference>
<evidence type="ECO:0000256" key="3">
    <source>
        <dbReference type="ARBA" id="ARBA00022723"/>
    </source>
</evidence>